<dbReference type="NCBIfam" id="NF006058">
    <property type="entry name" value="PRK08206.1"/>
    <property type="match status" value="1"/>
</dbReference>
<dbReference type="InterPro" id="IPR001926">
    <property type="entry name" value="TrpB-like_PALP"/>
</dbReference>
<dbReference type="CDD" id="cd00640">
    <property type="entry name" value="Trp-synth-beta_II"/>
    <property type="match status" value="1"/>
</dbReference>
<evidence type="ECO:0000259" key="3">
    <source>
        <dbReference type="Pfam" id="PF00291"/>
    </source>
</evidence>
<reference evidence="4" key="1">
    <citation type="submission" date="2018-08" db="EMBL/GenBank/DDBJ databases">
        <authorList>
            <person name="Jin W."/>
            <person name="Wang H."/>
            <person name="Yang Y."/>
            <person name="Li M."/>
            <person name="Liu J."/>
        </authorList>
    </citation>
    <scope>NUCLEOTIDE SEQUENCE</scope>
    <source>
        <strain evidence="4">AESS21</strain>
    </source>
</reference>
<dbReference type="PANTHER" id="PTHR42937:SF1">
    <property type="entry name" value="DIAMINOPROPIONATE AMMONIA-LYASE"/>
    <property type="match status" value="1"/>
</dbReference>
<reference evidence="4" key="2">
    <citation type="journal article" date="2021" name="Microorganisms">
        <title>Bacterial Dimethylsulfoniopropionate Biosynthesis in the East China Sea.</title>
        <authorList>
            <person name="Liu J."/>
            <person name="Zhang Y."/>
            <person name="Liu J."/>
            <person name="Zhong H."/>
            <person name="Williams B.T."/>
            <person name="Zheng Y."/>
            <person name="Curson A.R.J."/>
            <person name="Sun C."/>
            <person name="Sun H."/>
            <person name="Song D."/>
            <person name="Wagner Mackenzie B."/>
            <person name="Bermejo Martinez A."/>
            <person name="Todd J.D."/>
            <person name="Zhang X.H."/>
        </authorList>
    </citation>
    <scope>NUCLEOTIDE SEQUENCE</scope>
    <source>
        <strain evidence="4">AESS21</strain>
    </source>
</reference>
<dbReference type="PANTHER" id="PTHR42937">
    <property type="match status" value="1"/>
</dbReference>
<evidence type="ECO:0000313" key="4">
    <source>
        <dbReference type="EMBL" id="MBS8258723.1"/>
    </source>
</evidence>
<dbReference type="GO" id="GO:0008838">
    <property type="term" value="F:diaminopropionate ammonia-lyase activity"/>
    <property type="evidence" value="ECO:0007669"/>
    <property type="project" value="UniProtKB-EC"/>
</dbReference>
<evidence type="ECO:0000256" key="2">
    <source>
        <dbReference type="ARBA" id="ARBA00022898"/>
    </source>
</evidence>
<dbReference type="AlphaFoldDB" id="A0A944CAM6"/>
<dbReference type="Proteomes" id="UP000705379">
    <property type="component" value="Unassembled WGS sequence"/>
</dbReference>
<comment type="caution">
    <text evidence="4">The sequence shown here is derived from an EMBL/GenBank/DDBJ whole genome shotgun (WGS) entry which is preliminary data.</text>
</comment>
<proteinExistence type="predicted"/>
<name>A0A944CAM6_9HYPH</name>
<dbReference type="GO" id="GO:0030170">
    <property type="term" value="F:pyridoxal phosphate binding"/>
    <property type="evidence" value="ECO:0007669"/>
    <property type="project" value="InterPro"/>
</dbReference>
<keyword evidence="4" id="KW-0456">Lyase</keyword>
<dbReference type="InterPro" id="IPR010081">
    <property type="entry name" value="DiNH2opropionate_NH3_lyase"/>
</dbReference>
<evidence type="ECO:0000256" key="1">
    <source>
        <dbReference type="ARBA" id="ARBA00001933"/>
    </source>
</evidence>
<accession>A0A944CAM6</accession>
<dbReference type="SMR" id="A0A944CAM6"/>
<dbReference type="EMBL" id="QTKU01000001">
    <property type="protein sequence ID" value="MBS8258723.1"/>
    <property type="molecule type" value="Genomic_DNA"/>
</dbReference>
<dbReference type="NCBIfam" id="TIGR01747">
    <property type="entry name" value="diampropi_NH3ly"/>
    <property type="match status" value="1"/>
</dbReference>
<protein>
    <submittedName>
        <fullName evidence="4">Diaminopropionate ammonia-lyase</fullName>
        <ecNumber evidence="4">4.3.1.15</ecNumber>
    </submittedName>
</protein>
<sequence>MLDLFANSNMGYFDAGLTGERLLPDLLTREQFDRAENEVSSWEGYEKTPLLSFAPLAADLGLGEVLYKHEGDRFGLGSFKALGGAYAVMCVLQREISKRIGKDVSLAEVRDRAFPSEAQELTVISATDGNHGRSVAWGAARCGVPCRIYVHAEVSEHRVDAMRALGANVIRIDGDYDATVEQTRLDAEQNGWLIVSDTSWSGYTQTPIEVMAGYGVMAREITRDLATPPTHVFLQGGVGGLAAAVAAVFRQDWGADAPKVYVVEPELAPCLFESGKAGHSTAVQIAEETIMAGLSCGEPSEVAWSVLASQTSGFLTIPEEVVAPTVRMLASFEPESARIQAGESGVAGLCGLICAATQPNLRAALGLNESSRVVLIGSEGVTDPVIYDQIIKGEI</sequence>
<feature type="domain" description="Tryptophan synthase beta chain-like PALP" evidence="3">
    <location>
        <begin position="44"/>
        <end position="376"/>
    </location>
</feature>
<dbReference type="Pfam" id="PF00291">
    <property type="entry name" value="PALP"/>
    <property type="match status" value="1"/>
</dbReference>
<evidence type="ECO:0000313" key="5">
    <source>
        <dbReference type="Proteomes" id="UP000705379"/>
    </source>
</evidence>
<dbReference type="SUPFAM" id="SSF53686">
    <property type="entry name" value="Tryptophan synthase beta subunit-like PLP-dependent enzymes"/>
    <property type="match status" value="1"/>
</dbReference>
<dbReference type="RefSeq" id="WP_213214488.1">
    <property type="nucleotide sequence ID" value="NZ_QTKU01000001.1"/>
</dbReference>
<organism evidence="4 5">
    <name type="scientific">Roseibium polysiphoniae</name>
    <dbReference type="NCBI Taxonomy" id="2571221"/>
    <lineage>
        <taxon>Bacteria</taxon>
        <taxon>Pseudomonadati</taxon>
        <taxon>Pseudomonadota</taxon>
        <taxon>Alphaproteobacteria</taxon>
        <taxon>Hyphomicrobiales</taxon>
        <taxon>Stappiaceae</taxon>
        <taxon>Roseibium</taxon>
    </lineage>
</organism>
<keyword evidence="2" id="KW-0663">Pyridoxal phosphate</keyword>
<dbReference type="EC" id="4.3.1.15" evidence="4"/>
<dbReference type="Gene3D" id="3.40.50.1100">
    <property type="match status" value="3"/>
</dbReference>
<comment type="cofactor">
    <cofactor evidence="1">
        <name>pyridoxal 5'-phosphate</name>
        <dbReference type="ChEBI" id="CHEBI:597326"/>
    </cofactor>
</comment>
<dbReference type="InterPro" id="IPR036052">
    <property type="entry name" value="TrpB-like_PALP_sf"/>
</dbReference>
<gene>
    <name evidence="4" type="ORF">DYI23_00705</name>
</gene>